<name>A0A3M6VD39_9STRA</name>
<organism evidence="1 3">
    <name type="scientific">Peronospora effusa</name>
    <dbReference type="NCBI Taxonomy" id="542832"/>
    <lineage>
        <taxon>Eukaryota</taxon>
        <taxon>Sar</taxon>
        <taxon>Stramenopiles</taxon>
        <taxon>Oomycota</taxon>
        <taxon>Peronosporomycetes</taxon>
        <taxon>Peronosporales</taxon>
        <taxon>Peronosporaceae</taxon>
        <taxon>Peronospora</taxon>
    </lineage>
</organism>
<reference evidence="3 4" key="1">
    <citation type="submission" date="2018-06" db="EMBL/GenBank/DDBJ databases">
        <title>Comparative genomics of downy mildews reveals potential adaptations to biotrophy.</title>
        <authorList>
            <person name="Fletcher K."/>
            <person name="Klosterman S.J."/>
            <person name="Derevnina L."/>
            <person name="Martin F."/>
            <person name="Koike S."/>
            <person name="Reyes Chin-Wo S."/>
            <person name="Mou B."/>
            <person name="Michelmore R."/>
        </authorList>
    </citation>
    <scope>NUCLEOTIDE SEQUENCE [LARGE SCALE GENOMIC DNA]</scope>
    <source>
        <strain evidence="2 4">R13</strain>
        <strain evidence="1 3">R14</strain>
    </source>
</reference>
<protein>
    <submittedName>
        <fullName evidence="1">Uncharacterized protein</fullName>
    </submittedName>
</protein>
<proteinExistence type="predicted"/>
<dbReference type="AlphaFoldDB" id="A0A3M6VD39"/>
<keyword evidence="3" id="KW-1185">Reference proteome</keyword>
<accession>A0A3M6VD39</accession>
<evidence type="ECO:0000313" key="4">
    <source>
        <dbReference type="Proteomes" id="UP000286097"/>
    </source>
</evidence>
<evidence type="ECO:0000313" key="2">
    <source>
        <dbReference type="EMBL" id="RQM13993.1"/>
    </source>
</evidence>
<comment type="caution">
    <text evidence="1">The sequence shown here is derived from an EMBL/GenBank/DDBJ whole genome shotgun (WGS) entry which is preliminary data.</text>
</comment>
<dbReference type="Proteomes" id="UP000286097">
    <property type="component" value="Unassembled WGS sequence"/>
</dbReference>
<gene>
    <name evidence="2" type="ORF">DD237_006543</name>
    <name evidence="1" type="ORF">DD238_006412</name>
</gene>
<evidence type="ECO:0000313" key="1">
    <source>
        <dbReference type="EMBL" id="RMX64654.1"/>
    </source>
</evidence>
<evidence type="ECO:0000313" key="3">
    <source>
        <dbReference type="Proteomes" id="UP000282087"/>
    </source>
</evidence>
<dbReference type="Proteomes" id="UP000282087">
    <property type="component" value="Unassembled WGS sequence"/>
</dbReference>
<sequence>MKQAPKSEFSAMECGELKYCLELQIYRKRIDQEIIMSQPACNKLLAEQLAWRTAQMCAHIG</sequence>
<dbReference type="EMBL" id="QLLG01000296">
    <property type="protein sequence ID" value="RMX64654.1"/>
    <property type="molecule type" value="Genomic_DNA"/>
</dbReference>
<dbReference type="EMBL" id="QKXF01000222">
    <property type="protein sequence ID" value="RQM13993.1"/>
    <property type="molecule type" value="Genomic_DNA"/>
</dbReference>
<dbReference type="VEuPathDB" id="FungiDB:DD237_006543"/>